<gene>
    <name evidence="1" type="ORF">GWI72_01825</name>
</gene>
<dbReference type="Proteomes" id="UP000586722">
    <property type="component" value="Unassembled WGS sequence"/>
</dbReference>
<comment type="caution">
    <text evidence="1">The sequence shown here is derived from an EMBL/GenBank/DDBJ whole genome shotgun (WGS) entry which is preliminary data.</text>
</comment>
<reference evidence="2" key="1">
    <citation type="submission" date="2020-01" db="EMBL/GenBank/DDBJ databases">
        <authorList>
            <person name="Fang Y."/>
            <person name="Sun R."/>
            <person name="Nie L."/>
            <person name="He J."/>
            <person name="Hao L."/>
            <person name="Wang L."/>
            <person name="Su S."/>
            <person name="Lv E."/>
            <person name="Zhang Z."/>
            <person name="Xie R."/>
            <person name="Liu H."/>
        </authorList>
    </citation>
    <scope>NUCLEOTIDE SEQUENCE [LARGE SCALE GENOMIC DNA]</scope>
    <source>
        <strain evidence="2">XCT-53</strain>
    </source>
</reference>
<dbReference type="AlphaFoldDB" id="A0A7X5EZI5"/>
<keyword evidence="2" id="KW-1185">Reference proteome</keyword>
<protein>
    <submittedName>
        <fullName evidence="1">Uncharacterized protein</fullName>
    </submittedName>
</protein>
<name>A0A7X5EZI5_9HYPH</name>
<accession>A0A7X5EZI5</accession>
<evidence type="ECO:0000313" key="1">
    <source>
        <dbReference type="EMBL" id="NBN77000.1"/>
    </source>
</evidence>
<organism evidence="1 2">
    <name type="scientific">Pannonibacter tanglangensis</name>
    <dbReference type="NCBI Taxonomy" id="2750084"/>
    <lineage>
        <taxon>Bacteria</taxon>
        <taxon>Pseudomonadati</taxon>
        <taxon>Pseudomonadota</taxon>
        <taxon>Alphaproteobacteria</taxon>
        <taxon>Hyphomicrobiales</taxon>
        <taxon>Stappiaceae</taxon>
        <taxon>Pannonibacter</taxon>
    </lineage>
</organism>
<proteinExistence type="predicted"/>
<evidence type="ECO:0000313" key="2">
    <source>
        <dbReference type="Proteomes" id="UP000586722"/>
    </source>
</evidence>
<dbReference type="EMBL" id="JAABLQ010000001">
    <property type="protein sequence ID" value="NBN77000.1"/>
    <property type="molecule type" value="Genomic_DNA"/>
</dbReference>
<sequence>MVRYLNLIFVIAVVIGAAVVFDMKMAAERSAERVAELKRQIVEERDAIRVLRAEWSILNQPDRLQGLVERYGEYLQLQPLDPKQIVKIEDLPVKPVMLEPIGEADPLGGFAASLEPLTTGSTGPAAAAIQ</sequence>